<dbReference type="InParanoid" id="A0A665VKE4"/>
<evidence type="ECO:0000259" key="3">
    <source>
        <dbReference type="Pfam" id="PF10482"/>
    </source>
</evidence>
<gene>
    <name evidence="4" type="primary">rbbp8l</name>
</gene>
<dbReference type="InterPro" id="IPR019518">
    <property type="entry name" value="CtIP_N"/>
</dbReference>
<reference evidence="4" key="3">
    <citation type="submission" date="2025-09" db="UniProtKB">
        <authorList>
            <consortium name="Ensembl"/>
        </authorList>
    </citation>
    <scope>IDENTIFICATION</scope>
</reference>
<evidence type="ECO:0000313" key="4">
    <source>
        <dbReference type="Ensembl" id="ENSENLP00000032189.1"/>
    </source>
</evidence>
<keyword evidence="1" id="KW-0175">Coiled coil</keyword>
<feature type="domain" description="DNA endonuclease Ctp1 N-terminal" evidence="3">
    <location>
        <begin position="4"/>
        <end position="123"/>
    </location>
</feature>
<dbReference type="Proteomes" id="UP000472264">
    <property type="component" value="Chromosome 7"/>
</dbReference>
<evidence type="ECO:0000256" key="2">
    <source>
        <dbReference type="SAM" id="MobiDB-lite"/>
    </source>
</evidence>
<feature type="compositionally biased region" description="Basic and acidic residues" evidence="2">
    <location>
        <begin position="365"/>
        <end position="388"/>
    </location>
</feature>
<dbReference type="GO" id="GO:0010792">
    <property type="term" value="P:DNA double-strand break processing involved in repair via single-strand annealing"/>
    <property type="evidence" value="ECO:0007669"/>
    <property type="project" value="TreeGrafter"/>
</dbReference>
<name>A0A665VKE4_ECHNA</name>
<feature type="coiled-coil region" evidence="1">
    <location>
        <begin position="40"/>
        <end position="67"/>
    </location>
</feature>
<keyword evidence="5" id="KW-1185">Reference proteome</keyword>
<dbReference type="OMA" id="TEHRVNR"/>
<proteinExistence type="predicted"/>
<dbReference type="PANTHER" id="PTHR15107">
    <property type="entry name" value="RETINOBLASTOMA BINDING PROTEIN 8"/>
    <property type="match status" value="1"/>
</dbReference>
<dbReference type="Ensembl" id="ENSENLT00000033105.1">
    <property type="protein sequence ID" value="ENSENLP00000032189.1"/>
    <property type="gene ID" value="ENSENLG00000014235.1"/>
</dbReference>
<dbReference type="PANTHER" id="PTHR15107:SF3">
    <property type="entry name" value="RBBP8 N-TERMINAL-LIKE PROTEIN"/>
    <property type="match status" value="1"/>
</dbReference>
<dbReference type="AlphaFoldDB" id="A0A665VKE4"/>
<organism evidence="4 5">
    <name type="scientific">Echeneis naucrates</name>
    <name type="common">Live sharksucker</name>
    <dbReference type="NCBI Taxonomy" id="173247"/>
    <lineage>
        <taxon>Eukaryota</taxon>
        <taxon>Metazoa</taxon>
        <taxon>Chordata</taxon>
        <taxon>Craniata</taxon>
        <taxon>Vertebrata</taxon>
        <taxon>Euteleostomi</taxon>
        <taxon>Actinopterygii</taxon>
        <taxon>Neopterygii</taxon>
        <taxon>Teleostei</taxon>
        <taxon>Neoteleostei</taxon>
        <taxon>Acanthomorphata</taxon>
        <taxon>Carangaria</taxon>
        <taxon>Carangiformes</taxon>
        <taxon>Echeneidae</taxon>
        <taxon>Echeneis</taxon>
    </lineage>
</organism>
<feature type="region of interest" description="Disordered" evidence="2">
    <location>
        <begin position="306"/>
        <end position="337"/>
    </location>
</feature>
<feature type="region of interest" description="Disordered" evidence="2">
    <location>
        <begin position="129"/>
        <end position="204"/>
    </location>
</feature>
<sequence>MECFNDLLLKLQEVHDREMQGWQVKVQELSNKKGCDIKRMEELFTRNQQMKEQHRILTENIKTLENRLRAGLCDRCTVTQEVANRRQQEFEVSQIQTLQHISLLAGEMNNLKRENKRLKDEIKSLRAALESHSEHSSNSSTTDVKPISSPELSPFSGPVALVGTATSRSSIQPPDGDPVSKTDMGQRSLETEHKQPRGMSRSHFESYKSLPLSTLTLPSWKREHGVMCAAERRGQSIEPLDQRSIVPPQTLLLKNSSSSTVAEVNPSRHVLHTPISCRPQLIESNPAALPWPLSESSDWRSVTATGTSQMIQPSSKPNQQRFPNLVQKSQHASSRKPVFEVPWSKHSTPLSPVKDPTGVFRLRSLSEDVERQSKPQDKKEIQPGKAERVSGQGLTEMYEGPLDLSDRGKSKCSQKPSGLILINTTYRPTRRGVDK</sequence>
<evidence type="ECO:0000256" key="1">
    <source>
        <dbReference type="SAM" id="Coils"/>
    </source>
</evidence>
<evidence type="ECO:0000313" key="5">
    <source>
        <dbReference type="Proteomes" id="UP000472264"/>
    </source>
</evidence>
<dbReference type="InterPro" id="IPR033316">
    <property type="entry name" value="RBBP8-like"/>
</dbReference>
<dbReference type="Pfam" id="PF10482">
    <property type="entry name" value="CtIP_N"/>
    <property type="match status" value="1"/>
</dbReference>
<accession>A0A665VKE4</accession>
<feature type="region of interest" description="Disordered" evidence="2">
    <location>
        <begin position="365"/>
        <end position="416"/>
    </location>
</feature>
<reference evidence="4" key="1">
    <citation type="submission" date="2021-04" db="EMBL/GenBank/DDBJ databases">
        <authorList>
            <consortium name="Wellcome Sanger Institute Data Sharing"/>
        </authorList>
    </citation>
    <scope>NUCLEOTIDE SEQUENCE [LARGE SCALE GENOMIC DNA]</scope>
</reference>
<feature type="compositionally biased region" description="Polar residues" evidence="2">
    <location>
        <begin position="306"/>
        <end position="332"/>
    </location>
</feature>
<dbReference type="GO" id="GO:0003684">
    <property type="term" value="F:damaged DNA binding"/>
    <property type="evidence" value="ECO:0007669"/>
    <property type="project" value="TreeGrafter"/>
</dbReference>
<reference evidence="4" key="2">
    <citation type="submission" date="2025-08" db="UniProtKB">
        <authorList>
            <consortium name="Ensembl"/>
        </authorList>
    </citation>
    <scope>IDENTIFICATION</scope>
</reference>
<protein>
    <submittedName>
        <fullName evidence="4">Retinoblastoma binding protein 8-like</fullName>
    </submittedName>
</protein>